<keyword evidence="5" id="KW-1185">Reference proteome</keyword>
<name>S3K2E9_TREMA</name>
<protein>
    <recommendedName>
        <fullName evidence="3">HTH tetR-type domain-containing protein</fullName>
    </recommendedName>
</protein>
<proteinExistence type="predicted"/>
<dbReference type="InterPro" id="IPR050624">
    <property type="entry name" value="HTH-type_Tx_Regulator"/>
</dbReference>
<dbReference type="PRINTS" id="PR00455">
    <property type="entry name" value="HTHTETR"/>
</dbReference>
<keyword evidence="1 2" id="KW-0238">DNA-binding</keyword>
<dbReference type="AlphaFoldDB" id="S3K2E9"/>
<dbReference type="PROSITE" id="PS50977">
    <property type="entry name" value="HTH_TETR_2"/>
    <property type="match status" value="1"/>
</dbReference>
<dbReference type="Proteomes" id="UP000014541">
    <property type="component" value="Unassembled WGS sequence"/>
</dbReference>
<evidence type="ECO:0000259" key="3">
    <source>
        <dbReference type="PROSITE" id="PS50977"/>
    </source>
</evidence>
<comment type="caution">
    <text evidence="4">The sequence shown here is derived from an EMBL/GenBank/DDBJ whole genome shotgun (WGS) entry which is preliminary data.</text>
</comment>
<feature type="DNA-binding region" description="H-T-H motif" evidence="2">
    <location>
        <begin position="29"/>
        <end position="48"/>
    </location>
</feature>
<dbReference type="PANTHER" id="PTHR43479">
    <property type="entry name" value="ACREF/ENVCD OPERON REPRESSOR-RELATED"/>
    <property type="match status" value="1"/>
</dbReference>
<dbReference type="SUPFAM" id="SSF46689">
    <property type="entry name" value="Homeodomain-like"/>
    <property type="match status" value="1"/>
</dbReference>
<dbReference type="EMBL" id="ATFF01000006">
    <property type="protein sequence ID" value="EPF31660.1"/>
    <property type="molecule type" value="Genomic_DNA"/>
</dbReference>
<evidence type="ECO:0000313" key="5">
    <source>
        <dbReference type="Proteomes" id="UP000014541"/>
    </source>
</evidence>
<dbReference type="RefSeq" id="WP_016526269.1">
    <property type="nucleotide sequence ID" value="NZ_KE332518.1"/>
</dbReference>
<reference evidence="4 5" key="1">
    <citation type="submission" date="2013-04" db="EMBL/GenBank/DDBJ databases">
        <title>The Genome Sequence of Treponema maltophilum ATCC 51939.</title>
        <authorList>
            <consortium name="The Broad Institute Genomics Platform"/>
            <person name="Earl A."/>
            <person name="Ward D."/>
            <person name="Feldgarden M."/>
            <person name="Gevers D."/>
            <person name="Leonetti C."/>
            <person name="Blanton J.M."/>
            <person name="Dewhirst F.E."/>
            <person name="Izard J."/>
            <person name="Walker B."/>
            <person name="Young S."/>
            <person name="Zeng Q."/>
            <person name="Gargeya S."/>
            <person name="Fitzgerald M."/>
            <person name="Haas B."/>
            <person name="Abouelleil A."/>
            <person name="Allen A.W."/>
            <person name="Alvarado L."/>
            <person name="Arachchi H.M."/>
            <person name="Berlin A.M."/>
            <person name="Chapman S.B."/>
            <person name="Gainer-Dewar J."/>
            <person name="Goldberg J."/>
            <person name="Griggs A."/>
            <person name="Gujja S."/>
            <person name="Hansen M."/>
            <person name="Howarth C."/>
            <person name="Imamovic A."/>
            <person name="Ireland A."/>
            <person name="Larimer J."/>
            <person name="McCowan C."/>
            <person name="Murphy C."/>
            <person name="Pearson M."/>
            <person name="Poon T.W."/>
            <person name="Priest M."/>
            <person name="Roberts A."/>
            <person name="Saif S."/>
            <person name="Shea T."/>
            <person name="Sisk P."/>
            <person name="Sykes S."/>
            <person name="Wortman J."/>
            <person name="Nusbaum C."/>
            <person name="Birren B."/>
        </authorList>
    </citation>
    <scope>NUCLEOTIDE SEQUENCE [LARGE SCALE GENOMIC DNA]</scope>
    <source>
        <strain evidence="4 5">ATCC 51939</strain>
    </source>
</reference>
<evidence type="ECO:0000256" key="2">
    <source>
        <dbReference type="PROSITE-ProRule" id="PRU00335"/>
    </source>
</evidence>
<dbReference type="STRING" id="1125699.HMPREF9194_02011"/>
<dbReference type="OrthoDB" id="9812484at2"/>
<dbReference type="GO" id="GO:0003677">
    <property type="term" value="F:DNA binding"/>
    <property type="evidence" value="ECO:0007669"/>
    <property type="project" value="UniProtKB-UniRule"/>
</dbReference>
<feature type="domain" description="HTH tetR-type" evidence="3">
    <location>
        <begin position="6"/>
        <end position="66"/>
    </location>
</feature>
<dbReference type="Gene3D" id="1.10.357.10">
    <property type="entry name" value="Tetracycline Repressor, domain 2"/>
    <property type="match status" value="1"/>
</dbReference>
<dbReference type="InterPro" id="IPR009057">
    <property type="entry name" value="Homeodomain-like_sf"/>
</dbReference>
<dbReference type="PATRIC" id="fig|1125699.3.peg.2031"/>
<accession>S3K2E9</accession>
<sequence length="193" mass="22889">MEEKTEEKRERLNEAAHELFLQNGYKDTNISQIAQKAGMAVGSFYKYYASKEDIFLDVHIRENETMRKQLIEEIDWDGDAERVIEQLFAYSFNNVMSNKILAEWNKPFISDKLHEYYASETGRENNSFHRFLRETFTNRLKRKNLDTDTIDKILKVLDFIYYVDCHIANSDFEAYGETLQTFVLYFVKGILAE</sequence>
<evidence type="ECO:0000256" key="1">
    <source>
        <dbReference type="ARBA" id="ARBA00023125"/>
    </source>
</evidence>
<dbReference type="Pfam" id="PF00440">
    <property type="entry name" value="TetR_N"/>
    <property type="match status" value="1"/>
</dbReference>
<gene>
    <name evidence="4" type="ORF">HMPREF9194_02011</name>
</gene>
<dbReference type="eggNOG" id="COG1309">
    <property type="taxonomic scope" value="Bacteria"/>
</dbReference>
<dbReference type="InterPro" id="IPR001647">
    <property type="entry name" value="HTH_TetR"/>
</dbReference>
<organism evidence="4 5">
    <name type="scientific">Treponema maltophilum ATCC 51939</name>
    <dbReference type="NCBI Taxonomy" id="1125699"/>
    <lineage>
        <taxon>Bacteria</taxon>
        <taxon>Pseudomonadati</taxon>
        <taxon>Spirochaetota</taxon>
        <taxon>Spirochaetia</taxon>
        <taxon>Spirochaetales</taxon>
        <taxon>Treponemataceae</taxon>
        <taxon>Treponema</taxon>
    </lineage>
</organism>
<dbReference type="PANTHER" id="PTHR43479:SF11">
    <property type="entry name" value="ACREF_ENVCD OPERON REPRESSOR-RELATED"/>
    <property type="match status" value="1"/>
</dbReference>
<evidence type="ECO:0000313" key="4">
    <source>
        <dbReference type="EMBL" id="EPF31660.1"/>
    </source>
</evidence>
<dbReference type="HOGENOM" id="CLU_069356_42_3_12"/>